<sequence>MSPSDKRTIAPNKRTLELALSAKTPKRAILHDFQEPEYACRDVEIRDGIWSIMDLMEGFSEEFFAFEVHVGSIGRLPESFFKQFSVDSAKVIGCVASGGPAGVQGWHDLFFDEQKRRAVAMAVVGNVLVEQVFGHLFFGGTEEQIKHMTELQDDFKDEDGNECTDAKTGFDRNAHYAAYMRSVLNADKTGACNLSANFANHVNLIVGAIYTHLKPILGLSSHRATLEAIIPPLHTIVTQAGLLSLSMRLDPHTVYHFTPIFKEDTFTSTRMECFNKVQMEQQHPRTPASEPRLTRTEKARRATLSEAEKKRATNDDPLTQITIMDGVTAYRLGGWEIPASTTTSRRYEKPEWASRGVRMRALTQGWVYCRWGRARSLQDGKGNDGPAAHGVAWDGGFKEFRDVEGVVDWLRLEREGKKEAFEEAEKAMKKGKAVTEADLQTQLREEIDG</sequence>
<dbReference type="Proteomes" id="UP000800096">
    <property type="component" value="Unassembled WGS sequence"/>
</dbReference>
<protein>
    <submittedName>
        <fullName evidence="2">Uncharacterized protein</fullName>
    </submittedName>
</protein>
<evidence type="ECO:0000256" key="1">
    <source>
        <dbReference type="SAM" id="MobiDB-lite"/>
    </source>
</evidence>
<dbReference type="OrthoDB" id="309640at2759"/>
<feature type="region of interest" description="Disordered" evidence="1">
    <location>
        <begin position="278"/>
        <end position="315"/>
    </location>
</feature>
<keyword evidence="3" id="KW-1185">Reference proteome</keyword>
<accession>A0A6A5QFZ6</accession>
<reference evidence="2" key="1">
    <citation type="journal article" date="2020" name="Stud. Mycol.">
        <title>101 Dothideomycetes genomes: a test case for predicting lifestyles and emergence of pathogens.</title>
        <authorList>
            <person name="Haridas S."/>
            <person name="Albert R."/>
            <person name="Binder M."/>
            <person name="Bloem J."/>
            <person name="Labutti K."/>
            <person name="Salamov A."/>
            <person name="Andreopoulos B."/>
            <person name="Baker S."/>
            <person name="Barry K."/>
            <person name="Bills G."/>
            <person name="Bluhm B."/>
            <person name="Cannon C."/>
            <person name="Castanera R."/>
            <person name="Culley D."/>
            <person name="Daum C."/>
            <person name="Ezra D."/>
            <person name="Gonzalez J."/>
            <person name="Henrissat B."/>
            <person name="Kuo A."/>
            <person name="Liang C."/>
            <person name="Lipzen A."/>
            <person name="Lutzoni F."/>
            <person name="Magnuson J."/>
            <person name="Mondo S."/>
            <person name="Nolan M."/>
            <person name="Ohm R."/>
            <person name="Pangilinan J."/>
            <person name="Park H.-J."/>
            <person name="Ramirez L."/>
            <person name="Alfaro M."/>
            <person name="Sun H."/>
            <person name="Tritt A."/>
            <person name="Yoshinaga Y."/>
            <person name="Zwiers L.-H."/>
            <person name="Turgeon B."/>
            <person name="Goodwin S."/>
            <person name="Spatafora J."/>
            <person name="Crous P."/>
            <person name="Grigoriev I."/>
        </authorList>
    </citation>
    <scope>NUCLEOTIDE SEQUENCE</scope>
    <source>
        <strain evidence="2">HMLAC05119</strain>
    </source>
</reference>
<gene>
    <name evidence="2" type="ORF">BDU57DRAFT_500560</name>
</gene>
<dbReference type="EMBL" id="ML979137">
    <property type="protein sequence ID" value="KAF1914319.1"/>
    <property type="molecule type" value="Genomic_DNA"/>
</dbReference>
<dbReference type="AlphaFoldDB" id="A0A6A5QFZ6"/>
<proteinExistence type="predicted"/>
<evidence type="ECO:0000313" key="3">
    <source>
        <dbReference type="Proteomes" id="UP000800096"/>
    </source>
</evidence>
<organism evidence="2 3">
    <name type="scientific">Ampelomyces quisqualis</name>
    <name type="common">Powdery mildew agent</name>
    <dbReference type="NCBI Taxonomy" id="50730"/>
    <lineage>
        <taxon>Eukaryota</taxon>
        <taxon>Fungi</taxon>
        <taxon>Dikarya</taxon>
        <taxon>Ascomycota</taxon>
        <taxon>Pezizomycotina</taxon>
        <taxon>Dothideomycetes</taxon>
        <taxon>Pleosporomycetidae</taxon>
        <taxon>Pleosporales</taxon>
        <taxon>Pleosporineae</taxon>
        <taxon>Phaeosphaeriaceae</taxon>
        <taxon>Ampelomyces</taxon>
    </lineage>
</organism>
<name>A0A6A5QFZ6_AMPQU</name>
<evidence type="ECO:0000313" key="2">
    <source>
        <dbReference type="EMBL" id="KAF1914319.1"/>
    </source>
</evidence>